<organism evidence="4 5">
    <name type="scientific">Pangasianodon hypophthalmus</name>
    <name type="common">Striped catfish</name>
    <name type="synonym">Helicophagus hypophthalmus</name>
    <dbReference type="NCBI Taxonomy" id="310915"/>
    <lineage>
        <taxon>Eukaryota</taxon>
        <taxon>Metazoa</taxon>
        <taxon>Chordata</taxon>
        <taxon>Craniata</taxon>
        <taxon>Vertebrata</taxon>
        <taxon>Euteleostomi</taxon>
        <taxon>Actinopterygii</taxon>
        <taxon>Neopterygii</taxon>
        <taxon>Teleostei</taxon>
        <taxon>Ostariophysi</taxon>
        <taxon>Siluriformes</taxon>
        <taxon>Pangasiidae</taxon>
        <taxon>Pangasianodon</taxon>
    </lineage>
</organism>
<reference evidence="4 5" key="1">
    <citation type="submission" date="2019-06" db="EMBL/GenBank/DDBJ databases">
        <title>A chromosome-scale genome assembly of the striped catfish, Pangasianodon hypophthalmus.</title>
        <authorList>
            <person name="Wen M."/>
            <person name="Zahm M."/>
            <person name="Roques C."/>
            <person name="Cabau C."/>
            <person name="Klopp C."/>
            <person name="Donnadieu C."/>
            <person name="Jouanno E."/>
            <person name="Avarre J.-C."/>
            <person name="Campet M."/>
            <person name="Ha T.T.T."/>
            <person name="Dugue R."/>
            <person name="Lampietro C."/>
            <person name="Louis A."/>
            <person name="Herpin A."/>
            <person name="Echchiki A."/>
            <person name="Berthelot C."/>
            <person name="Parey E."/>
            <person name="Roest-Crollius H."/>
            <person name="Braasch I."/>
            <person name="Postlethwait J."/>
            <person name="Bobe J."/>
            <person name="Montfort J."/>
            <person name="Bouchez O."/>
            <person name="Begum T."/>
            <person name="Schartl M."/>
            <person name="Guiguen Y."/>
        </authorList>
    </citation>
    <scope>NUCLEOTIDE SEQUENCE [LARGE SCALE GENOMIC DNA]</scope>
    <source>
        <strain evidence="4 5">Indonesia</strain>
        <tissue evidence="4">Blood</tissue>
    </source>
</reference>
<feature type="transmembrane region" description="Helical" evidence="3">
    <location>
        <begin position="66"/>
        <end position="87"/>
    </location>
</feature>
<comment type="caution">
    <text evidence="4">The sequence shown here is derived from an EMBL/GenBank/DDBJ whole genome shotgun (WGS) entry which is preliminary data.</text>
</comment>
<evidence type="ECO:0000256" key="2">
    <source>
        <dbReference type="SAM" id="MobiDB-lite"/>
    </source>
</evidence>
<keyword evidence="3" id="KW-0472">Membrane</keyword>
<feature type="coiled-coil region" evidence="1">
    <location>
        <begin position="89"/>
        <end position="137"/>
    </location>
</feature>
<evidence type="ECO:0000313" key="4">
    <source>
        <dbReference type="EMBL" id="KAB5514873.1"/>
    </source>
</evidence>
<protein>
    <submittedName>
        <fullName evidence="4">Uncharacterized protein</fullName>
    </submittedName>
</protein>
<accession>A0A5N5JBJ6</accession>
<name>A0A5N5JBJ6_PANHP</name>
<dbReference type="Gene3D" id="1.20.5.400">
    <property type="match status" value="1"/>
</dbReference>
<evidence type="ECO:0000256" key="1">
    <source>
        <dbReference type="SAM" id="Coils"/>
    </source>
</evidence>
<dbReference type="EMBL" id="VFJC01000045">
    <property type="protein sequence ID" value="KAB5514873.1"/>
    <property type="molecule type" value="Genomic_DNA"/>
</dbReference>
<keyword evidence="5" id="KW-1185">Reference proteome</keyword>
<feature type="non-terminal residue" evidence="4">
    <location>
        <position position="139"/>
    </location>
</feature>
<keyword evidence="3" id="KW-0812">Transmembrane</keyword>
<sequence>MEMSEEIYANVEPTADNGAESSDDENSYEDVYVHEDNLETQNARRLKQSESSVTGINRAGNKCYRVTAVCVVLLCVLLLIAVTVLWIKFNNMTTENDQLQTSYNTLTRERNQLQTSYNILTIEKDQFQKQNNECQKKVT</sequence>
<feature type="region of interest" description="Disordered" evidence="2">
    <location>
        <begin position="1"/>
        <end position="29"/>
    </location>
</feature>
<gene>
    <name evidence="4" type="ORF">PHYPO_G00248970</name>
</gene>
<keyword evidence="1" id="KW-0175">Coiled coil</keyword>
<keyword evidence="3" id="KW-1133">Transmembrane helix</keyword>
<dbReference type="AlphaFoldDB" id="A0A5N5JBJ6"/>
<evidence type="ECO:0000313" key="5">
    <source>
        <dbReference type="Proteomes" id="UP000327468"/>
    </source>
</evidence>
<evidence type="ECO:0000256" key="3">
    <source>
        <dbReference type="SAM" id="Phobius"/>
    </source>
</evidence>
<proteinExistence type="predicted"/>
<dbReference type="Proteomes" id="UP000327468">
    <property type="component" value="Unassembled WGS sequence"/>
</dbReference>